<evidence type="ECO:0000313" key="4">
    <source>
        <dbReference type="Proteomes" id="UP000030661"/>
    </source>
</evidence>
<proteinExistence type="predicted"/>
<accession>A0A081C6A4</accession>
<organism evidence="3">
    <name type="scientific">Vecturithrix granuli</name>
    <dbReference type="NCBI Taxonomy" id="1499967"/>
    <lineage>
        <taxon>Bacteria</taxon>
        <taxon>Candidatus Moduliflexota</taxon>
        <taxon>Candidatus Vecturitrichia</taxon>
        <taxon>Candidatus Vecturitrichales</taxon>
        <taxon>Candidatus Vecturitrichaceae</taxon>
        <taxon>Candidatus Vecturithrix</taxon>
    </lineage>
</organism>
<evidence type="ECO:0000256" key="1">
    <source>
        <dbReference type="SAM" id="MobiDB-lite"/>
    </source>
</evidence>
<feature type="chain" id="PRO_5001755503" evidence="2">
    <location>
        <begin position="28"/>
        <end position="84"/>
    </location>
</feature>
<feature type="region of interest" description="Disordered" evidence="1">
    <location>
        <begin position="49"/>
        <end position="68"/>
    </location>
</feature>
<reference evidence="3" key="1">
    <citation type="journal article" date="2015" name="PeerJ">
        <title>First genomic representation of candidate bacterial phylum KSB3 points to enhanced environmental sensing as a trigger of wastewater bulking.</title>
        <authorList>
            <person name="Sekiguchi Y."/>
            <person name="Ohashi A."/>
            <person name="Parks D.H."/>
            <person name="Yamauchi T."/>
            <person name="Tyson G.W."/>
            <person name="Hugenholtz P."/>
        </authorList>
    </citation>
    <scope>NUCLEOTIDE SEQUENCE [LARGE SCALE GENOMIC DNA]</scope>
</reference>
<dbReference type="HOGENOM" id="CLU_2520855_0_0_0"/>
<sequence length="84" mass="9122">MFTKKSALFAVLLILALVSAALTPVSAKNEPCKSPAMRQVISSLRGLFSSESHDKPGEENSPRSRRSVQTWLIGGAKFQSMSEI</sequence>
<keyword evidence="2" id="KW-0732">Signal</keyword>
<dbReference type="EMBL" id="DF820471">
    <property type="protein sequence ID" value="GAK60109.1"/>
    <property type="molecule type" value="Genomic_DNA"/>
</dbReference>
<dbReference type="Proteomes" id="UP000030661">
    <property type="component" value="Unassembled WGS sequence"/>
</dbReference>
<evidence type="ECO:0000256" key="2">
    <source>
        <dbReference type="SAM" id="SignalP"/>
    </source>
</evidence>
<protein>
    <submittedName>
        <fullName evidence="3">Uncharacterized protein</fullName>
    </submittedName>
</protein>
<name>A0A081C6A4_VECG1</name>
<dbReference type="AlphaFoldDB" id="A0A081C6A4"/>
<keyword evidence="4" id="KW-1185">Reference proteome</keyword>
<evidence type="ECO:0000313" key="3">
    <source>
        <dbReference type="EMBL" id="GAK60109.1"/>
    </source>
</evidence>
<gene>
    <name evidence="3" type="ORF">U27_07097</name>
</gene>
<feature type="compositionally biased region" description="Basic and acidic residues" evidence="1">
    <location>
        <begin position="51"/>
        <end position="62"/>
    </location>
</feature>
<feature type="signal peptide" evidence="2">
    <location>
        <begin position="1"/>
        <end position="27"/>
    </location>
</feature>